<protein>
    <submittedName>
        <fullName evidence="2">Integrase core domain-containing protein</fullName>
    </submittedName>
</protein>
<evidence type="ECO:0000313" key="2">
    <source>
        <dbReference type="EMBL" id="MCF2949552.1"/>
    </source>
</evidence>
<name>A0ABS9DBZ6_9ALTE</name>
<reference evidence="2 3" key="1">
    <citation type="submission" date="2022-01" db="EMBL/GenBank/DDBJ databases">
        <title>Paraglaciecola sp. G1-23.</title>
        <authorList>
            <person name="Jin M.S."/>
            <person name="Han D.M."/>
            <person name="Kim H.M."/>
            <person name="Jeon C.O."/>
        </authorList>
    </citation>
    <scope>NUCLEOTIDE SEQUENCE [LARGE SCALE GENOMIC DNA]</scope>
    <source>
        <strain evidence="2 3">G1-23</strain>
    </source>
</reference>
<organism evidence="2 3">
    <name type="scientific">Paraglaciecola algarum</name>
    <dbReference type="NCBI Taxonomy" id="3050085"/>
    <lineage>
        <taxon>Bacteria</taxon>
        <taxon>Pseudomonadati</taxon>
        <taxon>Pseudomonadota</taxon>
        <taxon>Gammaproteobacteria</taxon>
        <taxon>Alteromonadales</taxon>
        <taxon>Alteromonadaceae</taxon>
        <taxon>Paraglaciecola</taxon>
    </lineage>
</organism>
<keyword evidence="3" id="KW-1185">Reference proteome</keyword>
<gene>
    <name evidence="2" type="ORF">L0668_15635</name>
</gene>
<dbReference type="RefSeq" id="WP_235313761.1">
    <property type="nucleotide sequence ID" value="NZ_JAKGAS010000009.1"/>
</dbReference>
<evidence type="ECO:0000259" key="1">
    <source>
        <dbReference type="Pfam" id="PF13683"/>
    </source>
</evidence>
<dbReference type="InterPro" id="IPR001584">
    <property type="entry name" value="Integrase_cat-core"/>
</dbReference>
<evidence type="ECO:0000313" key="3">
    <source>
        <dbReference type="Proteomes" id="UP001521137"/>
    </source>
</evidence>
<dbReference type="Pfam" id="PF13683">
    <property type="entry name" value="rve_3"/>
    <property type="match status" value="1"/>
</dbReference>
<proteinExistence type="predicted"/>
<comment type="caution">
    <text evidence="2">The sequence shown here is derived from an EMBL/GenBank/DDBJ whole genome shotgun (WGS) entry which is preliminary data.</text>
</comment>
<feature type="non-terminal residue" evidence="2">
    <location>
        <position position="1"/>
    </location>
</feature>
<dbReference type="Proteomes" id="UP001521137">
    <property type="component" value="Unassembled WGS sequence"/>
</dbReference>
<feature type="domain" description="Integrase catalytic" evidence="1">
    <location>
        <begin position="1"/>
        <end position="29"/>
    </location>
</feature>
<dbReference type="EMBL" id="JAKGAS010000009">
    <property type="protein sequence ID" value="MCF2949552.1"/>
    <property type="molecule type" value="Genomic_DNA"/>
</dbReference>
<sequence>LDELRILVSESISIYNEMRPHLSLGMKTPSKVHIIKSQRKTLA</sequence>
<accession>A0ABS9DBZ6</accession>